<dbReference type="Pfam" id="PF11838">
    <property type="entry name" value="ERAP1_C"/>
    <property type="match status" value="1"/>
</dbReference>
<evidence type="ECO:0000259" key="14">
    <source>
        <dbReference type="Pfam" id="PF17900"/>
    </source>
</evidence>
<accession>A0A830GV68</accession>
<keyword evidence="6 9" id="KW-0862">Zinc</keyword>
<dbReference type="GO" id="GO:0043171">
    <property type="term" value="P:peptide catabolic process"/>
    <property type="evidence" value="ECO:0007669"/>
    <property type="project" value="TreeGrafter"/>
</dbReference>
<feature type="binding site" evidence="9">
    <location>
        <position position="273"/>
    </location>
    <ligand>
        <name>Zn(2+)</name>
        <dbReference type="ChEBI" id="CHEBI:29105"/>
        <note>catalytic</note>
    </ligand>
</feature>
<comment type="similarity">
    <text evidence="1 11">Belongs to the peptidase M1 family.</text>
</comment>
<keyword evidence="7 11" id="KW-0482">Metalloprotease</keyword>
<proteinExistence type="inferred from homology"/>
<dbReference type="InterPro" id="IPR034016">
    <property type="entry name" value="M1_APN-typ"/>
</dbReference>
<dbReference type="Gene3D" id="2.60.40.1730">
    <property type="entry name" value="tricorn interacting facor f3 domain"/>
    <property type="match status" value="1"/>
</dbReference>
<dbReference type="GO" id="GO:0042277">
    <property type="term" value="F:peptide binding"/>
    <property type="evidence" value="ECO:0007669"/>
    <property type="project" value="TreeGrafter"/>
</dbReference>
<evidence type="ECO:0000256" key="2">
    <source>
        <dbReference type="ARBA" id="ARBA00022438"/>
    </source>
</evidence>
<dbReference type="PANTHER" id="PTHR11533">
    <property type="entry name" value="PROTEASE M1 ZINC METALLOPROTEASE"/>
    <property type="match status" value="1"/>
</dbReference>
<evidence type="ECO:0000256" key="10">
    <source>
        <dbReference type="PIRSR" id="PIRSR634016-4"/>
    </source>
</evidence>
<gene>
    <name evidence="15" type="ORF">GCM10007981_07780</name>
</gene>
<name>A0A830GV68_9CREN</name>
<dbReference type="RefSeq" id="WP_188596131.1">
    <property type="nucleotide sequence ID" value="NZ_BMNL01000002.1"/>
</dbReference>
<evidence type="ECO:0000256" key="4">
    <source>
        <dbReference type="ARBA" id="ARBA00022723"/>
    </source>
</evidence>
<dbReference type="GO" id="GO:0005737">
    <property type="term" value="C:cytoplasm"/>
    <property type="evidence" value="ECO:0007669"/>
    <property type="project" value="TreeGrafter"/>
</dbReference>
<dbReference type="GO" id="GO:0070006">
    <property type="term" value="F:metalloaminopeptidase activity"/>
    <property type="evidence" value="ECO:0007669"/>
    <property type="project" value="TreeGrafter"/>
</dbReference>
<reference evidence="15" key="1">
    <citation type="journal article" date="2014" name="Int. J. Syst. Evol. Microbiol.">
        <title>Complete genome sequence of Corynebacterium casei LMG S-19264T (=DSM 44701T), isolated from a smear-ripened cheese.</title>
        <authorList>
            <consortium name="US DOE Joint Genome Institute (JGI-PGF)"/>
            <person name="Walter F."/>
            <person name="Albersmeier A."/>
            <person name="Kalinowski J."/>
            <person name="Ruckert C."/>
        </authorList>
    </citation>
    <scope>NUCLEOTIDE SEQUENCE</scope>
    <source>
        <strain evidence="15">JCM 10088</strain>
    </source>
</reference>
<organism evidence="15 16">
    <name type="scientific">Thermocladium modestius</name>
    <dbReference type="NCBI Taxonomy" id="62609"/>
    <lineage>
        <taxon>Archaea</taxon>
        <taxon>Thermoproteota</taxon>
        <taxon>Thermoprotei</taxon>
        <taxon>Thermoproteales</taxon>
        <taxon>Thermoproteaceae</taxon>
        <taxon>Thermocladium</taxon>
    </lineage>
</organism>
<dbReference type="InterPro" id="IPR050344">
    <property type="entry name" value="Peptidase_M1_aminopeptidases"/>
</dbReference>
<evidence type="ECO:0000256" key="5">
    <source>
        <dbReference type="ARBA" id="ARBA00022801"/>
    </source>
</evidence>
<evidence type="ECO:0000259" key="13">
    <source>
        <dbReference type="Pfam" id="PF11838"/>
    </source>
</evidence>
<keyword evidence="2 11" id="KW-0031">Aminopeptidase</keyword>
<evidence type="ECO:0000256" key="9">
    <source>
        <dbReference type="PIRSR" id="PIRSR634016-3"/>
    </source>
</evidence>
<evidence type="ECO:0000256" key="6">
    <source>
        <dbReference type="ARBA" id="ARBA00022833"/>
    </source>
</evidence>
<dbReference type="InterPro" id="IPR027268">
    <property type="entry name" value="Peptidase_M4/M1_CTD_sf"/>
</dbReference>
<feature type="binding site" evidence="9">
    <location>
        <position position="269"/>
    </location>
    <ligand>
        <name>Zn(2+)</name>
        <dbReference type="ChEBI" id="CHEBI:29105"/>
        <note>catalytic</note>
    </ligand>
</feature>
<evidence type="ECO:0000256" key="11">
    <source>
        <dbReference type="RuleBase" id="RU364040"/>
    </source>
</evidence>
<dbReference type="FunFam" id="1.10.390.10:FF:000006">
    <property type="entry name" value="Puromycin-sensitive aminopeptidase"/>
    <property type="match status" value="1"/>
</dbReference>
<evidence type="ECO:0000256" key="1">
    <source>
        <dbReference type="ARBA" id="ARBA00010136"/>
    </source>
</evidence>
<dbReference type="InterPro" id="IPR045357">
    <property type="entry name" value="Aminopeptidase_N-like_N"/>
</dbReference>
<dbReference type="InterPro" id="IPR001930">
    <property type="entry name" value="Peptidase_M1"/>
</dbReference>
<feature type="domain" description="Aminopeptidase N-like N-terminal" evidence="14">
    <location>
        <begin position="4"/>
        <end position="164"/>
    </location>
</feature>
<dbReference type="AlphaFoldDB" id="A0A830GV68"/>
<feature type="binding site" evidence="9">
    <location>
        <position position="292"/>
    </location>
    <ligand>
        <name>Zn(2+)</name>
        <dbReference type="ChEBI" id="CHEBI:29105"/>
        <note>catalytic</note>
    </ligand>
</feature>
<dbReference type="InterPro" id="IPR024571">
    <property type="entry name" value="ERAP1-like_C_dom"/>
</dbReference>
<dbReference type="Proteomes" id="UP000610960">
    <property type="component" value="Unassembled WGS sequence"/>
</dbReference>
<evidence type="ECO:0000259" key="12">
    <source>
        <dbReference type="Pfam" id="PF01433"/>
    </source>
</evidence>
<dbReference type="PRINTS" id="PR00756">
    <property type="entry name" value="ALADIPTASE"/>
</dbReference>
<evidence type="ECO:0000256" key="7">
    <source>
        <dbReference type="ARBA" id="ARBA00023049"/>
    </source>
</evidence>
<dbReference type="Gene3D" id="1.10.390.10">
    <property type="entry name" value="Neutral Protease Domain 2"/>
    <property type="match status" value="1"/>
</dbReference>
<dbReference type="GO" id="GO:0005615">
    <property type="term" value="C:extracellular space"/>
    <property type="evidence" value="ECO:0007669"/>
    <property type="project" value="TreeGrafter"/>
</dbReference>
<protein>
    <recommendedName>
        <fullName evidence="11">Aminopeptidase</fullName>
        <ecNumber evidence="11">3.4.11.-</ecNumber>
    </recommendedName>
</protein>
<dbReference type="SUPFAM" id="SSF63737">
    <property type="entry name" value="Leukotriene A4 hydrolase N-terminal domain"/>
    <property type="match status" value="1"/>
</dbReference>
<dbReference type="Pfam" id="PF01433">
    <property type="entry name" value="Peptidase_M1"/>
    <property type="match status" value="1"/>
</dbReference>
<keyword evidence="3 11" id="KW-0645">Protease</keyword>
<dbReference type="EC" id="3.4.11.-" evidence="11"/>
<dbReference type="SUPFAM" id="SSF55486">
    <property type="entry name" value="Metalloproteases ('zincins'), catalytic domain"/>
    <property type="match status" value="1"/>
</dbReference>
<evidence type="ECO:0000256" key="8">
    <source>
        <dbReference type="PIRSR" id="PIRSR634016-1"/>
    </source>
</evidence>
<feature type="domain" description="Peptidase M1 membrane alanine aminopeptidase" evidence="12">
    <location>
        <begin position="198"/>
        <end position="414"/>
    </location>
</feature>
<dbReference type="InterPro" id="IPR014782">
    <property type="entry name" value="Peptidase_M1_dom"/>
</dbReference>
<feature type="domain" description="ERAP1-like C-terminal" evidence="13">
    <location>
        <begin position="479"/>
        <end position="765"/>
    </location>
</feature>
<reference evidence="15" key="2">
    <citation type="submission" date="2020-09" db="EMBL/GenBank/DDBJ databases">
        <authorList>
            <person name="Sun Q."/>
            <person name="Ohkuma M."/>
        </authorList>
    </citation>
    <scope>NUCLEOTIDE SEQUENCE</scope>
    <source>
        <strain evidence="15">JCM 10088</strain>
    </source>
</reference>
<dbReference type="EMBL" id="BMNL01000002">
    <property type="protein sequence ID" value="GGP20292.1"/>
    <property type="molecule type" value="Genomic_DNA"/>
</dbReference>
<comment type="cofactor">
    <cofactor evidence="9 11">
        <name>Zn(2+)</name>
        <dbReference type="ChEBI" id="CHEBI:29105"/>
    </cofactor>
    <text evidence="9 11">Binds 1 zinc ion per subunit.</text>
</comment>
<dbReference type="GO" id="GO:0006508">
    <property type="term" value="P:proteolysis"/>
    <property type="evidence" value="ECO:0007669"/>
    <property type="project" value="UniProtKB-KW"/>
</dbReference>
<evidence type="ECO:0000313" key="16">
    <source>
        <dbReference type="Proteomes" id="UP000610960"/>
    </source>
</evidence>
<feature type="site" description="Transition state stabilizer" evidence="10">
    <location>
        <position position="355"/>
    </location>
</feature>
<comment type="caution">
    <text evidence="15">The sequence shown here is derived from an EMBL/GenBank/DDBJ whole genome shotgun (WGS) entry which is preliminary data.</text>
</comment>
<dbReference type="InterPro" id="IPR042097">
    <property type="entry name" value="Aminopeptidase_N-like_N_sf"/>
</dbReference>
<keyword evidence="16" id="KW-1185">Reference proteome</keyword>
<sequence>MQVNKYDLYLDVDYRKLSYKGSVTIYMSNEDVTNINAVDLTILRVKVDGRDGEHSYDGKAISIKNPVRERVEIEFEGKVPDLLMGIYRAPYEGGYMITTQFEATGARRMFPCIDHPAYKAIFKVTIKIDKDLDAIFNMPPARVMEEGGKKVIEFQETPKMSTYLLYLGIGKFEEVRDRLGNIDVIVATPPGKAKRGLFALDVAKKVIKYYEDYFNIPYILPKLHLIAVPEFAAGAMENWGAITFRETALLADENSSEGERRRVAEVVAHELAHQWFGDLVTMRWWDDLWLNESFATFMSYKAIDTLFPEWRHWYDFLLNETGGAMMRDSLSTTHPIHVPVNKEEEIEQIFDEISYGKGASVLRMMEAFLGEGDFRNGLRKYLKAHEYSNAAAEDLWKSLEEASGKPVVKIMEAWITKAGYPVISASLGSDGIKLKQARFKLAGDEEGKWPVPLTYYLNGDKQAQLMEGDLTIGGSISSFKLNIDQTGFYRARYWDWDAALKASKTAIDRWGIVSDIYANLLQGSVKLKDYLSFITKFHEEEDYLPAWEVSSQLSTLFAINVSIRPHSAEFHGAQLRLLEGRRDPNSALLRGIVANRLAQVDDEYAKRLASDVSRFESIDPNMRRAVATAYAVVGERPFETLASLYFKLKNDEDKVKVLLSMMSIRDPSEYGLALGLLLSGDVKRQDVGAAFSAGSYNPFTRRITLSWLKVNIDKLRRLYQATGTLSRIMEASIPFLGLGQEGELMAFLNGLNIPEADMGIKVGLELLSVYGRLRQ</sequence>
<dbReference type="Gene3D" id="2.60.40.1910">
    <property type="match status" value="1"/>
</dbReference>
<dbReference type="GO" id="GO:0016020">
    <property type="term" value="C:membrane"/>
    <property type="evidence" value="ECO:0007669"/>
    <property type="project" value="TreeGrafter"/>
</dbReference>
<dbReference type="Pfam" id="PF17900">
    <property type="entry name" value="Peptidase_M1_N"/>
    <property type="match status" value="1"/>
</dbReference>
<keyword evidence="4 9" id="KW-0479">Metal-binding</keyword>
<dbReference type="OrthoDB" id="139771at2157"/>
<feature type="active site" description="Proton acceptor" evidence="8">
    <location>
        <position position="270"/>
    </location>
</feature>
<evidence type="ECO:0000256" key="3">
    <source>
        <dbReference type="ARBA" id="ARBA00022670"/>
    </source>
</evidence>
<dbReference type="PANTHER" id="PTHR11533:SF174">
    <property type="entry name" value="PUROMYCIN-SENSITIVE AMINOPEPTIDASE-RELATED"/>
    <property type="match status" value="1"/>
</dbReference>
<dbReference type="Gene3D" id="1.25.50.20">
    <property type="match status" value="1"/>
</dbReference>
<evidence type="ECO:0000313" key="15">
    <source>
        <dbReference type="EMBL" id="GGP20292.1"/>
    </source>
</evidence>
<dbReference type="CDD" id="cd09601">
    <property type="entry name" value="M1_APN-Q_like"/>
    <property type="match status" value="1"/>
</dbReference>
<dbReference type="GO" id="GO:0008270">
    <property type="term" value="F:zinc ion binding"/>
    <property type="evidence" value="ECO:0007669"/>
    <property type="project" value="UniProtKB-UniRule"/>
</dbReference>
<keyword evidence="5 11" id="KW-0378">Hydrolase</keyword>